<evidence type="ECO:0000313" key="3">
    <source>
        <dbReference type="Proteomes" id="UP000602510"/>
    </source>
</evidence>
<dbReference type="Gene3D" id="3.90.1140.10">
    <property type="entry name" value="Cyclic phosphodiesterase"/>
    <property type="match status" value="1"/>
</dbReference>
<dbReference type="InterPro" id="IPR019510">
    <property type="entry name" value="AKAP7-like_phosphoesterase"/>
</dbReference>
<dbReference type="GO" id="GO:0005829">
    <property type="term" value="C:cytosol"/>
    <property type="evidence" value="ECO:0007669"/>
    <property type="project" value="TreeGrafter"/>
</dbReference>
<dbReference type="AlphaFoldDB" id="A0A833TKR4"/>
<dbReference type="PANTHER" id="PTHR15934">
    <property type="entry name" value="RNA 2',3'-CYCLIC PHOSPHODIESTERASE"/>
    <property type="match status" value="1"/>
</dbReference>
<dbReference type="Pfam" id="PF10469">
    <property type="entry name" value="AKAP7_NLS"/>
    <property type="match status" value="1"/>
</dbReference>
<reference evidence="2" key="1">
    <citation type="submission" date="2020-04" db="EMBL/GenBank/DDBJ databases">
        <title>Hybrid Assembly of Korean Phytophthora infestans isolates.</title>
        <authorList>
            <person name="Prokchorchik M."/>
            <person name="Lee Y."/>
            <person name="Seo J."/>
            <person name="Cho J.-H."/>
            <person name="Park Y.-E."/>
            <person name="Jang D.-C."/>
            <person name="Im J.-S."/>
            <person name="Choi J.-G."/>
            <person name="Park H.-J."/>
            <person name="Lee G.-B."/>
            <person name="Lee Y.-G."/>
            <person name="Hong S.-Y."/>
            <person name="Cho K."/>
            <person name="Sohn K.H."/>
        </authorList>
    </citation>
    <scope>NUCLEOTIDE SEQUENCE</scope>
    <source>
        <strain evidence="2">KR_1_A1</strain>
    </source>
</reference>
<evidence type="ECO:0000313" key="2">
    <source>
        <dbReference type="EMBL" id="KAF4045040.1"/>
    </source>
</evidence>
<protein>
    <submittedName>
        <fullName evidence="2">AKAP7 2'5' RNA ligase-like domain</fullName>
    </submittedName>
</protein>
<dbReference type="GO" id="GO:0010738">
    <property type="term" value="P:regulation of protein kinase A signaling"/>
    <property type="evidence" value="ECO:0007669"/>
    <property type="project" value="TreeGrafter"/>
</dbReference>
<dbReference type="GO" id="GO:0016874">
    <property type="term" value="F:ligase activity"/>
    <property type="evidence" value="ECO:0007669"/>
    <property type="project" value="UniProtKB-KW"/>
</dbReference>
<accession>A0A833TKR4</accession>
<organism evidence="2 3">
    <name type="scientific">Phytophthora infestans</name>
    <name type="common">Potato late blight agent</name>
    <name type="synonym">Botrytis infestans</name>
    <dbReference type="NCBI Taxonomy" id="4787"/>
    <lineage>
        <taxon>Eukaryota</taxon>
        <taxon>Sar</taxon>
        <taxon>Stramenopiles</taxon>
        <taxon>Oomycota</taxon>
        <taxon>Peronosporomycetes</taxon>
        <taxon>Peronosporales</taxon>
        <taxon>Peronosporaceae</taxon>
        <taxon>Phytophthora</taxon>
    </lineage>
</organism>
<keyword evidence="2" id="KW-0436">Ligase</keyword>
<dbReference type="Proteomes" id="UP000602510">
    <property type="component" value="Unassembled WGS sequence"/>
</dbReference>
<feature type="domain" description="A-kinase anchor protein 7-like phosphoesterase" evidence="1">
    <location>
        <begin position="24"/>
        <end position="154"/>
    </location>
</feature>
<dbReference type="InterPro" id="IPR052641">
    <property type="entry name" value="AKAP7_isoform_gamma"/>
</dbReference>
<dbReference type="InterPro" id="IPR009097">
    <property type="entry name" value="Cyclic_Pdiesterase"/>
</dbReference>
<proteinExistence type="predicted"/>
<comment type="caution">
    <text evidence="2">The sequence shown here is derived from an EMBL/GenBank/DDBJ whole genome shotgun (WGS) entry which is preliminary data.</text>
</comment>
<dbReference type="PANTHER" id="PTHR15934:SF6">
    <property type="entry name" value="A-KINASE ANCHOR PROTEIN 7 ISOFORM GAMMA"/>
    <property type="match status" value="1"/>
</dbReference>
<keyword evidence="3" id="KW-1185">Reference proteome</keyword>
<evidence type="ECO:0000259" key="1">
    <source>
        <dbReference type="Pfam" id="PF10469"/>
    </source>
</evidence>
<name>A0A833TKR4_PHYIN</name>
<dbReference type="GO" id="GO:0034237">
    <property type="term" value="F:protein kinase A regulatory subunit binding"/>
    <property type="evidence" value="ECO:0007669"/>
    <property type="project" value="TreeGrafter"/>
</dbReference>
<sequence length="159" mass="18306">MLSMRPDRWPRRRNTPRFLRRKRPNFFVGFRVTSPDLMTQVEQLRAAIRDACPAAAPCLIDPRTLHVTLCVLRLPGNAEIDQACQVLHSEAARVAAEEFVRESPPQFTFSDWGFFGDNDVLHAKLDVSTADGRRLGAVAERLHREFFQLGFTTQRFRRP</sequence>
<dbReference type="SUPFAM" id="SSF55144">
    <property type="entry name" value="LigT-like"/>
    <property type="match status" value="1"/>
</dbReference>
<dbReference type="EMBL" id="WSZM01000055">
    <property type="protein sequence ID" value="KAF4045040.1"/>
    <property type="molecule type" value="Genomic_DNA"/>
</dbReference>
<gene>
    <name evidence="2" type="ORF">GN244_ATG02422</name>
</gene>